<dbReference type="GO" id="GO:0071897">
    <property type="term" value="P:DNA biosynthetic process"/>
    <property type="evidence" value="ECO:0007669"/>
    <property type="project" value="UniProtKB-ARBA"/>
</dbReference>
<name>A0AAV2PNL0_MEGNR</name>
<dbReference type="PROSITE" id="PS50878">
    <property type="entry name" value="RT_POL"/>
    <property type="match status" value="1"/>
</dbReference>
<proteinExistence type="predicted"/>
<accession>A0AAV2PNL0</accession>
<reference evidence="2 3" key="1">
    <citation type="submission" date="2024-05" db="EMBL/GenBank/DDBJ databases">
        <authorList>
            <person name="Wallberg A."/>
        </authorList>
    </citation>
    <scope>NUCLEOTIDE SEQUENCE [LARGE SCALE GENOMIC DNA]</scope>
</reference>
<comment type="caution">
    <text evidence="2">The sequence shown here is derived from an EMBL/GenBank/DDBJ whole genome shotgun (WGS) entry which is preliminary data.</text>
</comment>
<dbReference type="EMBL" id="CAXKWB010000872">
    <property type="protein sequence ID" value="CAL4062646.1"/>
    <property type="molecule type" value="Genomic_DNA"/>
</dbReference>
<organism evidence="2 3">
    <name type="scientific">Meganyctiphanes norvegica</name>
    <name type="common">Northern krill</name>
    <name type="synonym">Thysanopoda norvegica</name>
    <dbReference type="NCBI Taxonomy" id="48144"/>
    <lineage>
        <taxon>Eukaryota</taxon>
        <taxon>Metazoa</taxon>
        <taxon>Ecdysozoa</taxon>
        <taxon>Arthropoda</taxon>
        <taxon>Crustacea</taxon>
        <taxon>Multicrustacea</taxon>
        <taxon>Malacostraca</taxon>
        <taxon>Eumalacostraca</taxon>
        <taxon>Eucarida</taxon>
        <taxon>Euphausiacea</taxon>
        <taxon>Euphausiidae</taxon>
        <taxon>Meganyctiphanes</taxon>
    </lineage>
</organism>
<sequence>MRKARRLHEKKITDNARQNKRAFFKYVNSRLTVRPEITAMKASDGRLVEEDNEVAKALVQYFSSVHTSHRGEEMPEMQMMSETQIGNITITPEMVEKKLEKLNINKSCGPDEIHPHVLQKTAKAMSKPLAIIFQKSLDEGICPEEWKCANVTPIHKKGDRTEPSNYRPVSLTSQVCKVLESIIRDKIMEHLSENNLLNDAQHGFREGRSCLTNLLETLEAWTEIIDDGDCLDVAYLDFRKAFDLVSHEHLIYKMSKYGISGQILDWVKDFLSERTQRVVIRGTASPAMNVTSGVPQGSVLGPILFLIFINDLPLGVLSSLSLFADDSKLFNRIVTSKKKNKSHDMQGSIELQEDLNRVLEWAKKWKMEFNVEKCKIMHLGHKNPRVTYNMDDVNLKATNEEKDLGVLIDHKLDFGKHIKTIVGKANRVLGMIRISFMHLNIHMFLNLYTSLVRPLIEYCVQVWSPYKKKYIKLLEGVQRRATRLVPQLKKLTYEKRLEKLQLTKLEDRRKRGDMIETYKIITRKEKVNPGIFFQMNPRRGRSHSKRIYEKRSTLNVRKHFFTQRVPPYWNILEPEEVEAEKTSDFKDWYGKNEARRMIMINNDMYIRNNGPRRLRR</sequence>
<dbReference type="InterPro" id="IPR000477">
    <property type="entry name" value="RT_dom"/>
</dbReference>
<dbReference type="AlphaFoldDB" id="A0AAV2PNL0"/>
<evidence type="ECO:0000313" key="2">
    <source>
        <dbReference type="EMBL" id="CAL4062646.1"/>
    </source>
</evidence>
<keyword evidence="3" id="KW-1185">Reference proteome</keyword>
<gene>
    <name evidence="2" type="ORF">MNOR_LOCUS2754</name>
</gene>
<evidence type="ECO:0000313" key="3">
    <source>
        <dbReference type="Proteomes" id="UP001497623"/>
    </source>
</evidence>
<feature type="domain" description="Reverse transcriptase" evidence="1">
    <location>
        <begin position="135"/>
        <end position="408"/>
    </location>
</feature>
<dbReference type="PANTHER" id="PTHR33332">
    <property type="entry name" value="REVERSE TRANSCRIPTASE DOMAIN-CONTAINING PROTEIN"/>
    <property type="match status" value="1"/>
</dbReference>
<dbReference type="InterPro" id="IPR043502">
    <property type="entry name" value="DNA/RNA_pol_sf"/>
</dbReference>
<dbReference type="Pfam" id="PF00078">
    <property type="entry name" value="RVT_1"/>
    <property type="match status" value="1"/>
</dbReference>
<dbReference type="CDD" id="cd01650">
    <property type="entry name" value="RT_nLTR_like"/>
    <property type="match status" value="1"/>
</dbReference>
<protein>
    <recommendedName>
        <fullName evidence="1">Reverse transcriptase domain-containing protein</fullName>
    </recommendedName>
</protein>
<dbReference type="Proteomes" id="UP001497623">
    <property type="component" value="Unassembled WGS sequence"/>
</dbReference>
<evidence type="ECO:0000259" key="1">
    <source>
        <dbReference type="PROSITE" id="PS50878"/>
    </source>
</evidence>
<dbReference type="SUPFAM" id="SSF56672">
    <property type="entry name" value="DNA/RNA polymerases"/>
    <property type="match status" value="1"/>
</dbReference>